<dbReference type="InterPro" id="IPR014026">
    <property type="entry name" value="UDP-Glc/GDP-Man_DH_dimer"/>
</dbReference>
<evidence type="ECO:0000256" key="1">
    <source>
        <dbReference type="ARBA" id="ARBA00006601"/>
    </source>
</evidence>
<dbReference type="GO" id="GO:0000271">
    <property type="term" value="P:polysaccharide biosynthetic process"/>
    <property type="evidence" value="ECO:0007669"/>
    <property type="project" value="InterPro"/>
</dbReference>
<accession>A0A9P4IX43</accession>
<dbReference type="GO" id="GO:0016628">
    <property type="term" value="F:oxidoreductase activity, acting on the CH-CH group of donors, NAD or NADP as acceptor"/>
    <property type="evidence" value="ECO:0007669"/>
    <property type="project" value="InterPro"/>
</dbReference>
<proteinExistence type="inferred from homology"/>
<dbReference type="InterPro" id="IPR036291">
    <property type="entry name" value="NAD(P)-bd_dom_sf"/>
</dbReference>
<dbReference type="SUPFAM" id="SSF51735">
    <property type="entry name" value="NAD(P)-binding Rossmann-fold domains"/>
    <property type="match status" value="1"/>
</dbReference>
<dbReference type="SUPFAM" id="SSF52413">
    <property type="entry name" value="UDP-glucose/GDP-mannose dehydrogenase C-terminal domain"/>
    <property type="match status" value="1"/>
</dbReference>
<evidence type="ECO:0000256" key="4">
    <source>
        <dbReference type="PIRNR" id="PIRNR000124"/>
    </source>
</evidence>
<comment type="caution">
    <text evidence="6">The sequence shown here is derived from an EMBL/GenBank/DDBJ whole genome shotgun (WGS) entry which is preliminary data.</text>
</comment>
<evidence type="ECO:0000259" key="5">
    <source>
        <dbReference type="SMART" id="SM00984"/>
    </source>
</evidence>
<dbReference type="SMART" id="SM00984">
    <property type="entry name" value="UDPG_MGDP_dh_C"/>
    <property type="match status" value="1"/>
</dbReference>
<keyword evidence="7" id="KW-1185">Reference proteome</keyword>
<dbReference type="InterPro" id="IPR008927">
    <property type="entry name" value="6-PGluconate_DH-like_C_sf"/>
</dbReference>
<evidence type="ECO:0000313" key="6">
    <source>
        <dbReference type="EMBL" id="KAF2150171.1"/>
    </source>
</evidence>
<dbReference type="Pfam" id="PF03721">
    <property type="entry name" value="UDPG_MGDP_dh_N"/>
    <property type="match status" value="1"/>
</dbReference>
<evidence type="ECO:0000313" key="7">
    <source>
        <dbReference type="Proteomes" id="UP000799439"/>
    </source>
</evidence>
<reference evidence="6" key="1">
    <citation type="journal article" date="2020" name="Stud. Mycol.">
        <title>101 Dothideomycetes genomes: a test case for predicting lifestyles and emergence of pathogens.</title>
        <authorList>
            <person name="Haridas S."/>
            <person name="Albert R."/>
            <person name="Binder M."/>
            <person name="Bloem J."/>
            <person name="Labutti K."/>
            <person name="Salamov A."/>
            <person name="Andreopoulos B."/>
            <person name="Baker S."/>
            <person name="Barry K."/>
            <person name="Bills G."/>
            <person name="Bluhm B."/>
            <person name="Cannon C."/>
            <person name="Castanera R."/>
            <person name="Culley D."/>
            <person name="Daum C."/>
            <person name="Ezra D."/>
            <person name="Gonzalez J."/>
            <person name="Henrissat B."/>
            <person name="Kuo A."/>
            <person name="Liang C."/>
            <person name="Lipzen A."/>
            <person name="Lutzoni F."/>
            <person name="Magnuson J."/>
            <person name="Mondo S."/>
            <person name="Nolan M."/>
            <person name="Ohm R."/>
            <person name="Pangilinan J."/>
            <person name="Park H.-J."/>
            <person name="Ramirez L."/>
            <person name="Alfaro M."/>
            <person name="Sun H."/>
            <person name="Tritt A."/>
            <person name="Yoshinaga Y."/>
            <person name="Zwiers L.-H."/>
            <person name="Turgeon B."/>
            <person name="Goodwin S."/>
            <person name="Spatafora J."/>
            <person name="Crous P."/>
            <person name="Grigoriev I."/>
        </authorList>
    </citation>
    <scope>NUCLEOTIDE SEQUENCE</scope>
    <source>
        <strain evidence="6">CBS 260.36</strain>
    </source>
</reference>
<dbReference type="Pfam" id="PF00984">
    <property type="entry name" value="UDPG_MGDP_dh"/>
    <property type="match status" value="1"/>
</dbReference>
<dbReference type="InterPro" id="IPR036220">
    <property type="entry name" value="UDP-Glc/GDP-Man_DH_C_sf"/>
</dbReference>
<evidence type="ECO:0000256" key="2">
    <source>
        <dbReference type="ARBA" id="ARBA00023002"/>
    </source>
</evidence>
<dbReference type="PANTHER" id="PTHR43491">
    <property type="entry name" value="UDP-N-ACETYL-D-MANNOSAMINE DEHYDROGENASE"/>
    <property type="match status" value="1"/>
</dbReference>
<dbReference type="InterPro" id="IPR014027">
    <property type="entry name" value="UDP-Glc/GDP-Man_DH_C"/>
</dbReference>
<dbReference type="Pfam" id="PF03720">
    <property type="entry name" value="UDPG_MGDP_dh_C"/>
    <property type="match status" value="1"/>
</dbReference>
<dbReference type="Gene3D" id="3.40.50.720">
    <property type="entry name" value="NAD(P)-binding Rossmann-like Domain"/>
    <property type="match status" value="2"/>
</dbReference>
<dbReference type="GO" id="GO:0051287">
    <property type="term" value="F:NAD binding"/>
    <property type="evidence" value="ECO:0007669"/>
    <property type="project" value="InterPro"/>
</dbReference>
<dbReference type="InterPro" id="IPR028359">
    <property type="entry name" value="UDP_ManNAc/GlcNAc_DH"/>
</dbReference>
<dbReference type="Proteomes" id="UP000799439">
    <property type="component" value="Unassembled WGS sequence"/>
</dbReference>
<feature type="domain" description="UDP-glucose/GDP-mannose dehydrogenase C-terminal" evidence="5">
    <location>
        <begin position="322"/>
        <end position="415"/>
    </location>
</feature>
<comment type="similarity">
    <text evidence="1 4">Belongs to the UDP-glucose/GDP-mannose dehydrogenase family.</text>
</comment>
<dbReference type="OrthoDB" id="5059218at2759"/>
<gene>
    <name evidence="6" type="ORF">K461DRAFT_270687</name>
</gene>
<dbReference type="NCBIfam" id="TIGR03026">
    <property type="entry name" value="NDP-sugDHase"/>
    <property type="match status" value="1"/>
</dbReference>
<protein>
    <submittedName>
        <fullName evidence="6">Nucleotide sugar dehydrogenase</fullName>
    </submittedName>
</protein>
<dbReference type="InterPro" id="IPR017476">
    <property type="entry name" value="UDP-Glc/GDP-Man"/>
</dbReference>
<dbReference type="EMBL" id="ML996090">
    <property type="protein sequence ID" value="KAF2150171.1"/>
    <property type="molecule type" value="Genomic_DNA"/>
</dbReference>
<dbReference type="PANTHER" id="PTHR43491:SF2">
    <property type="entry name" value="UDP-N-ACETYL-D-MANNOSAMINE DEHYDROGENASE"/>
    <property type="match status" value="1"/>
</dbReference>
<sequence length="416" mass="45974">MRSDSIFCEKTVSEQVLLTLPTRPFTIPDICVCVIGVGFVGESLVREFSTAYRTIGFDISSKRITQLRPAFNDRPNASLSADESVLAHGTHYLIAVPTLLGEDQAVDTTHLNSAIHTVLRYAKPGSTIVIESSVSVGTTRRLLGAYSDMHCGMSPERIDPGRISPAAYEIPKIVSGLTPQALDHIQQLYSRAFNKIVPVSSSEVAEMTKLYENCFRMVNIAYVNEISDACLSHGIDSGEVFSAAATKPFGFMPGFQKGLGVGGHCIPVNPFYLFENNPDLPVLRQATKRTLARPKRMATGFYALAKKQMRSSKMTKSKPRILVAGVAFKPGQSSVEQSPAAQFLNQLRRKGCSRLAFYDPLVRQRSVTYAEKLKTQHWTAKQIMEEFDAVAVCMKQEKMDLSVLEGLPESMVYRFV</sequence>
<dbReference type="SUPFAM" id="SSF48179">
    <property type="entry name" value="6-phosphogluconate dehydrogenase C-terminal domain-like"/>
    <property type="match status" value="1"/>
</dbReference>
<keyword evidence="2" id="KW-0560">Oxidoreductase</keyword>
<organism evidence="6 7">
    <name type="scientific">Myriangium duriaei CBS 260.36</name>
    <dbReference type="NCBI Taxonomy" id="1168546"/>
    <lineage>
        <taxon>Eukaryota</taxon>
        <taxon>Fungi</taxon>
        <taxon>Dikarya</taxon>
        <taxon>Ascomycota</taxon>
        <taxon>Pezizomycotina</taxon>
        <taxon>Dothideomycetes</taxon>
        <taxon>Dothideomycetidae</taxon>
        <taxon>Myriangiales</taxon>
        <taxon>Myriangiaceae</taxon>
        <taxon>Myriangium</taxon>
    </lineage>
</organism>
<dbReference type="GO" id="GO:0016616">
    <property type="term" value="F:oxidoreductase activity, acting on the CH-OH group of donors, NAD or NADP as acceptor"/>
    <property type="evidence" value="ECO:0007669"/>
    <property type="project" value="InterPro"/>
</dbReference>
<evidence type="ECO:0000256" key="3">
    <source>
        <dbReference type="ARBA" id="ARBA00023027"/>
    </source>
</evidence>
<dbReference type="AlphaFoldDB" id="A0A9P4IX43"/>
<dbReference type="PIRSF" id="PIRSF500136">
    <property type="entry name" value="UDP_ManNAc_DH"/>
    <property type="match status" value="1"/>
</dbReference>
<dbReference type="InterPro" id="IPR001732">
    <property type="entry name" value="UDP-Glc/GDP-Man_DH_N"/>
</dbReference>
<dbReference type="PIRSF" id="PIRSF000124">
    <property type="entry name" value="UDPglc_GDPman_dh"/>
    <property type="match status" value="1"/>
</dbReference>
<keyword evidence="3" id="KW-0520">NAD</keyword>
<name>A0A9P4IX43_9PEZI</name>